<keyword evidence="3 5" id="KW-0808">Transferase</keyword>
<protein>
    <submittedName>
        <fullName evidence="5">Putative UDP-glucuronosyl/UDP-glucosyltransferase</fullName>
    </submittedName>
    <submittedName>
        <fullName evidence="4">UDP-glucosyltransferase family protein</fullName>
    </submittedName>
</protein>
<dbReference type="Pfam" id="PF00201">
    <property type="entry name" value="UDPGT"/>
    <property type="match status" value="1"/>
</dbReference>
<dbReference type="Gene3D" id="3.40.50.2000">
    <property type="entry name" value="Glycogen Phosphorylase B"/>
    <property type="match status" value="2"/>
</dbReference>
<dbReference type="EnsemblPlants" id="AES76409">
    <property type="protein sequence ID" value="AES76409"/>
    <property type="gene ID" value="MTR_6g078320"/>
</dbReference>
<dbReference type="FunFam" id="3.40.50.2000:FF:000056">
    <property type="entry name" value="Glycosyltransferase"/>
    <property type="match status" value="1"/>
</dbReference>
<name>G7KKR3_MEDTR</name>
<dbReference type="Proteomes" id="UP000265566">
    <property type="component" value="Chromosome 6"/>
</dbReference>
<dbReference type="EMBL" id="PSQE01000006">
    <property type="protein sequence ID" value="RHN52577.1"/>
    <property type="molecule type" value="Genomic_DNA"/>
</dbReference>
<evidence type="ECO:0000256" key="3">
    <source>
        <dbReference type="ARBA" id="ARBA00022679"/>
    </source>
</evidence>
<keyword evidence="2" id="KW-0328">Glycosyltransferase</keyword>
<dbReference type="OMA" id="CAVSHEQ"/>
<dbReference type="CAZy" id="GT1">
    <property type="family name" value="Glycosyltransferase Family 1"/>
</dbReference>
<dbReference type="GO" id="GO:0035251">
    <property type="term" value="F:UDP-glucosyltransferase activity"/>
    <property type="evidence" value="ECO:0000318"/>
    <property type="project" value="GO_Central"/>
</dbReference>
<reference evidence="4 7" key="2">
    <citation type="journal article" date="2014" name="BMC Genomics">
        <title>An improved genome release (version Mt4.0) for the model legume Medicago truncatula.</title>
        <authorList>
            <person name="Tang H."/>
            <person name="Krishnakumar V."/>
            <person name="Bidwell S."/>
            <person name="Rosen B."/>
            <person name="Chan A."/>
            <person name="Zhou S."/>
            <person name="Gentzbittel L."/>
            <person name="Childs K.L."/>
            <person name="Yandell M."/>
            <person name="Gundlach H."/>
            <person name="Mayer K.F."/>
            <person name="Schwartz D.C."/>
            <person name="Town C.D."/>
        </authorList>
    </citation>
    <scope>GENOME REANNOTATION</scope>
    <source>
        <strain evidence="4">A17</strain>
        <strain evidence="6 7">cv. Jemalong A17</strain>
    </source>
</reference>
<dbReference type="Proteomes" id="UP000002051">
    <property type="component" value="Chromosome 6"/>
</dbReference>
<evidence type="ECO:0000256" key="1">
    <source>
        <dbReference type="ARBA" id="ARBA00009995"/>
    </source>
</evidence>
<dbReference type="PANTHER" id="PTHR48048">
    <property type="entry name" value="GLYCOSYLTRANSFERASE"/>
    <property type="match status" value="1"/>
</dbReference>
<dbReference type="KEGG" id="mtr:11427859"/>
<dbReference type="InterPro" id="IPR050481">
    <property type="entry name" value="UDP-glycosyltransf_plant"/>
</dbReference>
<dbReference type="Gramene" id="rna37270">
    <property type="protein sequence ID" value="RHN52577.1"/>
    <property type="gene ID" value="gene37270"/>
</dbReference>
<evidence type="ECO:0000256" key="2">
    <source>
        <dbReference type="ARBA" id="ARBA00022676"/>
    </source>
</evidence>
<accession>G7KKR3</accession>
<dbReference type="EMBL" id="CM001222">
    <property type="protein sequence ID" value="AES76409.1"/>
    <property type="molecule type" value="Genomic_DNA"/>
</dbReference>
<reference evidence="5" key="4">
    <citation type="journal article" date="2018" name="Nat. Plants">
        <title>Whole-genome landscape of Medicago truncatula symbiotic genes.</title>
        <authorList>
            <person name="Pecrix Y."/>
            <person name="Gamas P."/>
            <person name="Carrere S."/>
        </authorList>
    </citation>
    <scope>NUCLEOTIDE SEQUENCE</scope>
    <source>
        <tissue evidence="5">Leaves</tissue>
    </source>
</reference>
<dbReference type="CDD" id="cd03784">
    <property type="entry name" value="GT1_Gtf-like"/>
    <property type="match status" value="1"/>
</dbReference>
<organism evidence="4 7">
    <name type="scientific">Medicago truncatula</name>
    <name type="common">Barrel medic</name>
    <name type="synonym">Medicago tribuloides</name>
    <dbReference type="NCBI Taxonomy" id="3880"/>
    <lineage>
        <taxon>Eukaryota</taxon>
        <taxon>Viridiplantae</taxon>
        <taxon>Streptophyta</taxon>
        <taxon>Embryophyta</taxon>
        <taxon>Tracheophyta</taxon>
        <taxon>Spermatophyta</taxon>
        <taxon>Magnoliopsida</taxon>
        <taxon>eudicotyledons</taxon>
        <taxon>Gunneridae</taxon>
        <taxon>Pentapetalae</taxon>
        <taxon>rosids</taxon>
        <taxon>fabids</taxon>
        <taxon>Fabales</taxon>
        <taxon>Fabaceae</taxon>
        <taxon>Papilionoideae</taxon>
        <taxon>50 kb inversion clade</taxon>
        <taxon>NPAAA clade</taxon>
        <taxon>Hologalegina</taxon>
        <taxon>IRL clade</taxon>
        <taxon>Trifolieae</taxon>
        <taxon>Medicago</taxon>
    </lineage>
</organism>
<dbReference type="PaxDb" id="3880-AES76409"/>
<dbReference type="HOGENOM" id="CLU_001724_3_1_1"/>
<gene>
    <name evidence="6" type="primary">11427859</name>
    <name evidence="4" type="ordered locus">MTR_6g078320</name>
    <name evidence="5" type="ORF">MtrunA17_Chr6g0482061</name>
</gene>
<comment type="similarity">
    <text evidence="1">Belongs to the UDP-glycosyltransferase family.</text>
</comment>
<evidence type="ECO:0000313" key="6">
    <source>
        <dbReference type="EnsemblPlants" id="AES76409"/>
    </source>
</evidence>
<proteinExistence type="inferred from homology"/>
<evidence type="ECO:0000313" key="7">
    <source>
        <dbReference type="Proteomes" id="UP000002051"/>
    </source>
</evidence>
<evidence type="ECO:0000313" key="5">
    <source>
        <dbReference type="EMBL" id="RHN52577.1"/>
    </source>
</evidence>
<reference evidence="6" key="3">
    <citation type="submission" date="2015-04" db="UniProtKB">
        <authorList>
            <consortium name="EnsemblPlants"/>
        </authorList>
    </citation>
    <scope>IDENTIFICATION</scope>
    <source>
        <strain evidence="6">cv. Jemalong A17</strain>
    </source>
</reference>
<evidence type="ECO:0000313" key="4">
    <source>
        <dbReference type="EMBL" id="AES76409.1"/>
    </source>
</evidence>
<dbReference type="InterPro" id="IPR002213">
    <property type="entry name" value="UDP_glucos_trans"/>
</dbReference>
<dbReference type="AlphaFoldDB" id="G7KKR3"/>
<dbReference type="eggNOG" id="KOG1192">
    <property type="taxonomic scope" value="Eukaryota"/>
</dbReference>
<dbReference type="SUPFAM" id="SSF53756">
    <property type="entry name" value="UDP-Glycosyltransferase/glycogen phosphorylase"/>
    <property type="match status" value="1"/>
</dbReference>
<dbReference type="PANTHER" id="PTHR48048:SF76">
    <property type="entry name" value="UDP-GLYCOSYLTRANSFERASE 708D1-LIKE"/>
    <property type="match status" value="1"/>
</dbReference>
<keyword evidence="7" id="KW-1185">Reference proteome</keyword>
<dbReference type="OrthoDB" id="5835829at2759"/>
<sequence>MSSSDESFVAHVAFLPSSGLGHLNPCLRTAELFLRYGCKITLITPKPTISLAESDLITQFCSSFPSSQLTQIDLNLIPLDPSINVNTVDPFWLQFETIRQSLHRLLPSILTKLSSSPSSSSPLSALIYDVSLISPLVSIMESFTFPSYIYFIAPARMFSFFAYLSVLSEKSNDGKHFSCIGDAVEIPGIAPIPKSSLPPLILQPNSLFEKILMEDSPKLRKLHGIFMNSFEDLEAEALAALNDGKVVPGLPPVHAIGPLVPCEFEKVRCSTNNCTDSVLKWLDEHPKGSVVYVCLGNKTSTRRDQIKDMANGLMSCGYKFLWVVKLKVVDKEEEEELENVLGNEMMKKVNEKGMVINKWVNQMEILGHPAIGGFVNHGGWNSIVEAIWHGKPILSWAHDGDQKIASEVVQISGVGVWPEEWGWGKQNLVKGEEISKVIKEMMSSESLRIKAGKMMEVARKAASVGGSIEVVIKKQIEEWKMNFQSI</sequence>
<reference evidence="4 7" key="1">
    <citation type="journal article" date="2011" name="Nature">
        <title>The Medicago genome provides insight into the evolution of rhizobial symbioses.</title>
        <authorList>
            <person name="Young N.D."/>
            <person name="Debelle F."/>
            <person name="Oldroyd G.E."/>
            <person name="Geurts R."/>
            <person name="Cannon S.B."/>
            <person name="Udvardi M.K."/>
            <person name="Benedito V.A."/>
            <person name="Mayer K.F."/>
            <person name="Gouzy J."/>
            <person name="Schoof H."/>
            <person name="Van de Peer Y."/>
            <person name="Proost S."/>
            <person name="Cook D.R."/>
            <person name="Meyers B.C."/>
            <person name="Spannagl M."/>
            <person name="Cheung F."/>
            <person name="De Mita S."/>
            <person name="Krishnakumar V."/>
            <person name="Gundlach H."/>
            <person name="Zhou S."/>
            <person name="Mudge J."/>
            <person name="Bharti A.K."/>
            <person name="Murray J.D."/>
            <person name="Naoumkina M.A."/>
            <person name="Rosen B."/>
            <person name="Silverstein K.A."/>
            <person name="Tang H."/>
            <person name="Rombauts S."/>
            <person name="Zhao P.X."/>
            <person name="Zhou P."/>
            <person name="Barbe V."/>
            <person name="Bardou P."/>
            <person name="Bechner M."/>
            <person name="Bellec A."/>
            <person name="Berger A."/>
            <person name="Berges H."/>
            <person name="Bidwell S."/>
            <person name="Bisseling T."/>
            <person name="Choisne N."/>
            <person name="Couloux A."/>
            <person name="Denny R."/>
            <person name="Deshpande S."/>
            <person name="Dai X."/>
            <person name="Doyle J.J."/>
            <person name="Dudez A.M."/>
            <person name="Farmer A.D."/>
            <person name="Fouteau S."/>
            <person name="Franken C."/>
            <person name="Gibelin C."/>
            <person name="Gish J."/>
            <person name="Goldstein S."/>
            <person name="Gonzalez A.J."/>
            <person name="Green P.J."/>
            <person name="Hallab A."/>
            <person name="Hartog M."/>
            <person name="Hua A."/>
            <person name="Humphray S.J."/>
            <person name="Jeong D.H."/>
            <person name="Jing Y."/>
            <person name="Jocker A."/>
            <person name="Kenton S.M."/>
            <person name="Kim D.J."/>
            <person name="Klee K."/>
            <person name="Lai H."/>
            <person name="Lang C."/>
            <person name="Lin S."/>
            <person name="Macmil S.L."/>
            <person name="Magdelenat G."/>
            <person name="Matthews L."/>
            <person name="McCorrison J."/>
            <person name="Monaghan E.L."/>
            <person name="Mun J.H."/>
            <person name="Najar F.Z."/>
            <person name="Nicholson C."/>
            <person name="Noirot C."/>
            <person name="O'Bleness M."/>
            <person name="Paule C.R."/>
            <person name="Poulain J."/>
            <person name="Prion F."/>
            <person name="Qin B."/>
            <person name="Qu C."/>
            <person name="Retzel E.F."/>
            <person name="Riddle C."/>
            <person name="Sallet E."/>
            <person name="Samain S."/>
            <person name="Samson N."/>
            <person name="Sanders I."/>
            <person name="Saurat O."/>
            <person name="Scarpelli C."/>
            <person name="Schiex T."/>
            <person name="Segurens B."/>
            <person name="Severin A.J."/>
            <person name="Sherrier D.J."/>
            <person name="Shi R."/>
            <person name="Sims S."/>
            <person name="Singer S.R."/>
            <person name="Sinharoy S."/>
            <person name="Sterck L."/>
            <person name="Viollet A."/>
            <person name="Wang B.B."/>
            <person name="Wang K."/>
            <person name="Wang M."/>
            <person name="Wang X."/>
            <person name="Warfsmann J."/>
            <person name="Weissenbach J."/>
            <person name="White D.D."/>
            <person name="White J.D."/>
            <person name="Wiley G.B."/>
            <person name="Wincker P."/>
            <person name="Xing Y."/>
            <person name="Yang L."/>
            <person name="Yao Z."/>
            <person name="Ying F."/>
            <person name="Zhai J."/>
            <person name="Zhou L."/>
            <person name="Zuber A."/>
            <person name="Denarie J."/>
            <person name="Dixon R.A."/>
            <person name="May G.D."/>
            <person name="Schwartz D.C."/>
            <person name="Rogers J."/>
            <person name="Quetier F."/>
            <person name="Town C.D."/>
            <person name="Roe B.A."/>
        </authorList>
    </citation>
    <scope>NUCLEOTIDE SEQUENCE [LARGE SCALE GENOMIC DNA]</scope>
    <source>
        <strain evidence="4">A17</strain>
        <strain evidence="6 7">cv. Jemalong A17</strain>
    </source>
</reference>